<sequence>MPADLLAALNDAVKLVNFIKARPLNSRIFTLLCNEMGSEQKSLLLHTEVRWLSRGKVLTRLFELWDELQQFFEENPFHLASSMHDEDFLKRLAYLADIFSARNDLNLSLQGVSVTVFNTQDRVEAMIKKLRFWASCVSGNTHLCFPRLHEFLGENDVHLGEHVKTLIIEHLNQLAEQLWKHFAPMDTSAAWIRNPFEVSLPVPQLSFHEQEQRIELSSDGALQLQFKRKPLVDFWTESLSLSLCRLSDFCARLEKLWIVCRLILLSHLKSFRFYLFYLFWSLFFLMLGIVCNSLQFNSACVDVVIVMRVVVICALYMTIKRFVAGFF</sequence>
<name>A0AAQ4RZZ0_GASAC</name>
<feature type="transmembrane region" description="Helical" evidence="1">
    <location>
        <begin position="296"/>
        <end position="319"/>
    </location>
</feature>
<organism evidence="2 3">
    <name type="scientific">Gasterosteus aculeatus aculeatus</name>
    <name type="common">three-spined stickleback</name>
    <dbReference type="NCBI Taxonomy" id="481459"/>
    <lineage>
        <taxon>Eukaryota</taxon>
        <taxon>Metazoa</taxon>
        <taxon>Chordata</taxon>
        <taxon>Craniata</taxon>
        <taxon>Vertebrata</taxon>
        <taxon>Euteleostomi</taxon>
        <taxon>Actinopterygii</taxon>
        <taxon>Neopterygii</taxon>
        <taxon>Teleostei</taxon>
        <taxon>Neoteleostei</taxon>
        <taxon>Acanthomorphata</taxon>
        <taxon>Eupercaria</taxon>
        <taxon>Perciformes</taxon>
        <taxon>Cottioidei</taxon>
        <taxon>Gasterosteales</taxon>
        <taxon>Gasterosteidae</taxon>
        <taxon>Gasterosteus</taxon>
    </lineage>
</organism>
<dbReference type="Proteomes" id="UP000007635">
    <property type="component" value="Chromosome XVII"/>
</dbReference>
<evidence type="ECO:0008006" key="4">
    <source>
        <dbReference type="Google" id="ProtNLM"/>
    </source>
</evidence>
<keyword evidence="3" id="KW-1185">Reference proteome</keyword>
<dbReference type="AlphaFoldDB" id="A0AAQ4RZZ0"/>
<dbReference type="PANTHER" id="PTHR45913">
    <property type="entry name" value="EPM2A-INTERACTING PROTEIN 1"/>
    <property type="match status" value="1"/>
</dbReference>
<reference evidence="2" key="2">
    <citation type="submission" date="2025-08" db="UniProtKB">
        <authorList>
            <consortium name="Ensembl"/>
        </authorList>
    </citation>
    <scope>IDENTIFICATION</scope>
</reference>
<reference evidence="2" key="3">
    <citation type="submission" date="2025-09" db="UniProtKB">
        <authorList>
            <consortium name="Ensembl"/>
        </authorList>
    </citation>
    <scope>IDENTIFICATION</scope>
</reference>
<reference evidence="2 3" key="1">
    <citation type="journal article" date="2021" name="G3 (Bethesda)">
        <title>Improved contiguity of the threespine stickleback genome using long-read sequencing.</title>
        <authorList>
            <person name="Nath S."/>
            <person name="Shaw D.E."/>
            <person name="White M.A."/>
        </authorList>
    </citation>
    <scope>NUCLEOTIDE SEQUENCE [LARGE SCALE GENOMIC DNA]</scope>
    <source>
        <strain evidence="2 3">Lake Benthic</strain>
    </source>
</reference>
<keyword evidence="1" id="KW-1133">Transmembrane helix</keyword>
<accession>A0AAQ4RZZ0</accession>
<keyword evidence="1" id="KW-0472">Membrane</keyword>
<feature type="transmembrane region" description="Helical" evidence="1">
    <location>
        <begin position="271"/>
        <end position="290"/>
    </location>
</feature>
<dbReference type="Ensembl" id="ENSGACT00000034780.1">
    <property type="protein sequence ID" value="ENSGACP00000067701.1"/>
    <property type="gene ID" value="ENSGACG00000026635.1"/>
</dbReference>
<evidence type="ECO:0000313" key="2">
    <source>
        <dbReference type="Ensembl" id="ENSGACP00000067701.1"/>
    </source>
</evidence>
<dbReference type="GeneTree" id="ENSGT00940000162521"/>
<proteinExistence type="predicted"/>
<evidence type="ECO:0000313" key="3">
    <source>
        <dbReference type="Proteomes" id="UP000007635"/>
    </source>
</evidence>
<protein>
    <recommendedName>
        <fullName evidence="4">Zinc finger BED domain-containing protein 5</fullName>
    </recommendedName>
</protein>
<keyword evidence="1" id="KW-0812">Transmembrane</keyword>
<evidence type="ECO:0000256" key="1">
    <source>
        <dbReference type="SAM" id="Phobius"/>
    </source>
</evidence>
<dbReference type="PANTHER" id="PTHR45913:SF19">
    <property type="entry name" value="LOW QUALITY PROTEIN: ZINC FINGER BED DOMAIN-CONTAINING PROTEIN 5-LIKE"/>
    <property type="match status" value="1"/>
</dbReference>